<sequence length="97" mass="10702">MEAYRYRFKCIMIGDAGVGKSKLLNRFIGMPYHSDYEYTIGSEFGSKIISVGGEVVKLQIWDTAGQEIFRSVVKTHYRGAAGALLVYDVTSLGPVSS</sequence>
<dbReference type="Proteomes" id="UP000825935">
    <property type="component" value="Chromosome 9"/>
</dbReference>
<dbReference type="PRINTS" id="PR00449">
    <property type="entry name" value="RASTRNSFRMNG"/>
</dbReference>
<dbReference type="InterPro" id="IPR050209">
    <property type="entry name" value="Rab_GTPases_membrane_traffic"/>
</dbReference>
<accession>A0A8T2U7Z0</accession>
<dbReference type="OrthoDB" id="9989112at2759"/>
<dbReference type="EMBL" id="CM035414">
    <property type="protein sequence ID" value="KAH7429494.1"/>
    <property type="molecule type" value="Genomic_DNA"/>
</dbReference>
<keyword evidence="2" id="KW-0934">Plastid</keyword>
<dbReference type="GO" id="GO:0005525">
    <property type="term" value="F:GTP binding"/>
    <property type="evidence" value="ECO:0007669"/>
    <property type="project" value="InterPro"/>
</dbReference>
<comment type="caution">
    <text evidence="3">The sequence shown here is derived from an EMBL/GenBank/DDBJ whole genome shotgun (WGS) entry which is preliminary data.</text>
</comment>
<dbReference type="InterPro" id="IPR027417">
    <property type="entry name" value="P-loop_NTPase"/>
</dbReference>
<dbReference type="AlphaFoldDB" id="A0A8T2U7Z0"/>
<evidence type="ECO:0000256" key="2">
    <source>
        <dbReference type="ARBA" id="ARBA00022528"/>
    </source>
</evidence>
<dbReference type="NCBIfam" id="TIGR00231">
    <property type="entry name" value="small_GTP"/>
    <property type="match status" value="1"/>
</dbReference>
<dbReference type="OMA" id="MEYAYLF"/>
<dbReference type="FunFam" id="3.40.50.300:FF:001447">
    <property type="entry name" value="Ras-related protein Rab-1B"/>
    <property type="match status" value="1"/>
</dbReference>
<protein>
    <submittedName>
        <fullName evidence="3">Uncharacterized protein</fullName>
    </submittedName>
</protein>
<reference evidence="3" key="1">
    <citation type="submission" date="2021-08" db="EMBL/GenBank/DDBJ databases">
        <title>WGS assembly of Ceratopteris richardii.</title>
        <authorList>
            <person name="Marchant D.B."/>
            <person name="Chen G."/>
            <person name="Jenkins J."/>
            <person name="Shu S."/>
            <person name="Leebens-Mack J."/>
            <person name="Grimwood J."/>
            <person name="Schmutz J."/>
            <person name="Soltis P."/>
            <person name="Soltis D."/>
            <person name="Chen Z.-H."/>
        </authorList>
    </citation>
    <scope>NUCLEOTIDE SEQUENCE</scope>
    <source>
        <strain evidence="3">Whitten #5841</strain>
        <tissue evidence="3">Leaf</tissue>
    </source>
</reference>
<dbReference type="GO" id="GO:0003924">
    <property type="term" value="F:GTPase activity"/>
    <property type="evidence" value="ECO:0007669"/>
    <property type="project" value="InterPro"/>
</dbReference>
<keyword evidence="4" id="KW-1185">Reference proteome</keyword>
<dbReference type="PROSITE" id="PS51419">
    <property type="entry name" value="RAB"/>
    <property type="match status" value="1"/>
</dbReference>
<dbReference type="InterPro" id="IPR005225">
    <property type="entry name" value="Small_GTP-bd"/>
</dbReference>
<dbReference type="Gene3D" id="3.40.50.300">
    <property type="entry name" value="P-loop containing nucleotide triphosphate hydrolases"/>
    <property type="match status" value="1"/>
</dbReference>
<dbReference type="InterPro" id="IPR001806">
    <property type="entry name" value="Small_GTPase"/>
</dbReference>
<dbReference type="SMART" id="SM00175">
    <property type="entry name" value="RAB"/>
    <property type="match status" value="1"/>
</dbReference>
<name>A0A8T2U7Z0_CERRI</name>
<dbReference type="CDD" id="cd00154">
    <property type="entry name" value="Rab"/>
    <property type="match status" value="1"/>
</dbReference>
<keyword evidence="2" id="KW-0150">Chloroplast</keyword>
<comment type="similarity">
    <text evidence="1">Belongs to the small GTPase superfamily. Rab family.</text>
</comment>
<organism evidence="3 4">
    <name type="scientific">Ceratopteris richardii</name>
    <name type="common">Triangle waterfern</name>
    <dbReference type="NCBI Taxonomy" id="49495"/>
    <lineage>
        <taxon>Eukaryota</taxon>
        <taxon>Viridiplantae</taxon>
        <taxon>Streptophyta</taxon>
        <taxon>Embryophyta</taxon>
        <taxon>Tracheophyta</taxon>
        <taxon>Polypodiopsida</taxon>
        <taxon>Polypodiidae</taxon>
        <taxon>Polypodiales</taxon>
        <taxon>Pteridineae</taxon>
        <taxon>Pteridaceae</taxon>
        <taxon>Parkerioideae</taxon>
        <taxon>Ceratopteris</taxon>
    </lineage>
</organism>
<evidence type="ECO:0000313" key="3">
    <source>
        <dbReference type="EMBL" id="KAH7429494.1"/>
    </source>
</evidence>
<proteinExistence type="inferred from homology"/>
<dbReference type="SUPFAM" id="SSF52540">
    <property type="entry name" value="P-loop containing nucleoside triphosphate hydrolases"/>
    <property type="match status" value="1"/>
</dbReference>
<evidence type="ECO:0000256" key="1">
    <source>
        <dbReference type="ARBA" id="ARBA00006270"/>
    </source>
</evidence>
<dbReference type="PANTHER" id="PTHR47979">
    <property type="entry name" value="DRAB11-RELATED"/>
    <property type="match status" value="1"/>
</dbReference>
<gene>
    <name evidence="3" type="ORF">KP509_09G052600</name>
</gene>
<dbReference type="Pfam" id="PF00071">
    <property type="entry name" value="Ras"/>
    <property type="match status" value="1"/>
</dbReference>
<evidence type="ECO:0000313" key="4">
    <source>
        <dbReference type="Proteomes" id="UP000825935"/>
    </source>
</evidence>